<dbReference type="EMBL" id="SJPN01000001">
    <property type="protein sequence ID" value="TWU07774.1"/>
    <property type="molecule type" value="Genomic_DNA"/>
</dbReference>
<protein>
    <submittedName>
        <fullName evidence="1">Uncharacterized protein</fullName>
    </submittedName>
</protein>
<dbReference type="Proteomes" id="UP000320176">
    <property type="component" value="Unassembled WGS sequence"/>
</dbReference>
<dbReference type="AlphaFoldDB" id="A0A5C6BB79"/>
<proteinExistence type="predicted"/>
<accession>A0A5C6BB79</accession>
<evidence type="ECO:0000313" key="1">
    <source>
        <dbReference type="EMBL" id="TWU07774.1"/>
    </source>
</evidence>
<organism evidence="1 2">
    <name type="scientific">Stieleria varia</name>
    <dbReference type="NCBI Taxonomy" id="2528005"/>
    <lineage>
        <taxon>Bacteria</taxon>
        <taxon>Pseudomonadati</taxon>
        <taxon>Planctomycetota</taxon>
        <taxon>Planctomycetia</taxon>
        <taxon>Pirellulales</taxon>
        <taxon>Pirellulaceae</taxon>
        <taxon>Stieleria</taxon>
    </lineage>
</organism>
<evidence type="ECO:0000313" key="2">
    <source>
        <dbReference type="Proteomes" id="UP000320176"/>
    </source>
</evidence>
<gene>
    <name evidence="1" type="ORF">Pla52n_03480</name>
</gene>
<name>A0A5C6BB79_9BACT</name>
<keyword evidence="2" id="KW-1185">Reference proteome</keyword>
<sequence length="281" mass="31784">MENVPQDCLDALRSGFQFSFWRLRRSSIGKITLKTAGQLALTTITTFPGCQSILDDPFQLFDGMYHIDVVDLVAESSDYDPEGLFCWIPKLECFAAVDPEHGDVLTFPSVTWSAIVRAPVRYLEAQWSVSDDGVRVLPWLHFPFRINNSDLALSPYPAHCVLHDVPVAEHDRKRHSMFDAYRDRDVDAWLHESRVSFPWSGIPATETILISCKGCFDAEAAWLQRIDDSIPVLDARKNKGGFIQCPNCGNRFSPADLFSFVDGMHTRCGQKINVLEREAEQ</sequence>
<comment type="caution">
    <text evidence="1">The sequence shown here is derived from an EMBL/GenBank/DDBJ whole genome shotgun (WGS) entry which is preliminary data.</text>
</comment>
<reference evidence="1 2" key="1">
    <citation type="submission" date="2019-02" db="EMBL/GenBank/DDBJ databases">
        <title>Deep-cultivation of Planctomycetes and their phenomic and genomic characterization uncovers novel biology.</title>
        <authorList>
            <person name="Wiegand S."/>
            <person name="Jogler M."/>
            <person name="Boedeker C."/>
            <person name="Pinto D."/>
            <person name="Vollmers J."/>
            <person name="Rivas-Marin E."/>
            <person name="Kohn T."/>
            <person name="Peeters S.H."/>
            <person name="Heuer A."/>
            <person name="Rast P."/>
            <person name="Oberbeckmann S."/>
            <person name="Bunk B."/>
            <person name="Jeske O."/>
            <person name="Meyerdierks A."/>
            <person name="Storesund J.E."/>
            <person name="Kallscheuer N."/>
            <person name="Luecker S."/>
            <person name="Lage O.M."/>
            <person name="Pohl T."/>
            <person name="Merkel B.J."/>
            <person name="Hornburger P."/>
            <person name="Mueller R.-W."/>
            <person name="Bruemmer F."/>
            <person name="Labrenz M."/>
            <person name="Spormann A.M."/>
            <person name="Op Den Camp H."/>
            <person name="Overmann J."/>
            <person name="Amann R."/>
            <person name="Jetten M.S.M."/>
            <person name="Mascher T."/>
            <person name="Medema M.H."/>
            <person name="Devos D.P."/>
            <person name="Kaster A.-K."/>
            <person name="Ovreas L."/>
            <person name="Rohde M."/>
            <person name="Galperin M.Y."/>
            <person name="Jogler C."/>
        </authorList>
    </citation>
    <scope>NUCLEOTIDE SEQUENCE [LARGE SCALE GENOMIC DNA]</scope>
    <source>
        <strain evidence="1 2">Pla52n</strain>
    </source>
</reference>